<proteinExistence type="predicted"/>
<evidence type="ECO:0000313" key="2">
    <source>
        <dbReference type="Proteomes" id="UP000010445"/>
    </source>
</evidence>
<gene>
    <name evidence="1" type="ORF">HMPREF9997_00846</name>
</gene>
<comment type="caution">
    <text evidence="1">The sequence shown here is derived from an EMBL/GenBank/DDBJ whole genome shotgun (WGS) entry which is preliminary data.</text>
</comment>
<accession>L1MIX7</accession>
<dbReference type="Proteomes" id="UP000010445">
    <property type="component" value="Unassembled WGS sequence"/>
</dbReference>
<name>L1MIX7_9CORY</name>
<dbReference type="HOGENOM" id="CLU_3308117_0_0_11"/>
<protein>
    <submittedName>
        <fullName evidence="1">Uncharacterized protein</fullName>
    </submittedName>
</protein>
<keyword evidence="2" id="KW-1185">Reference proteome</keyword>
<dbReference type="AlphaFoldDB" id="L1MIX7"/>
<evidence type="ECO:0000313" key="1">
    <source>
        <dbReference type="EMBL" id="EKX91243.1"/>
    </source>
</evidence>
<dbReference type="EMBL" id="AMEM01000013">
    <property type="protein sequence ID" value="EKX91243.1"/>
    <property type="molecule type" value="Genomic_DNA"/>
</dbReference>
<dbReference type="STRING" id="1035195.HMPREF9997_00846"/>
<reference evidence="1 2" key="1">
    <citation type="submission" date="2012-05" db="EMBL/GenBank/DDBJ databases">
        <authorList>
            <person name="Weinstock G."/>
            <person name="Sodergren E."/>
            <person name="Lobos E.A."/>
            <person name="Fulton L."/>
            <person name="Fulton R."/>
            <person name="Courtney L."/>
            <person name="Fronick C."/>
            <person name="O'Laughlin M."/>
            <person name="Godfrey J."/>
            <person name="Wilson R.M."/>
            <person name="Miner T."/>
            <person name="Farmer C."/>
            <person name="Delehaunty K."/>
            <person name="Cordes M."/>
            <person name="Minx P."/>
            <person name="Tomlinson C."/>
            <person name="Chen J."/>
            <person name="Wollam A."/>
            <person name="Pepin K.H."/>
            <person name="Bhonagiri V."/>
            <person name="Zhang X."/>
            <person name="Suruliraj S."/>
            <person name="Warren W."/>
            <person name="Mitreva M."/>
            <person name="Mardis E.R."/>
            <person name="Wilson R.K."/>
        </authorList>
    </citation>
    <scope>NUCLEOTIDE SEQUENCE [LARGE SCALE GENOMIC DNA]</scope>
    <source>
        <strain evidence="1 2">F0235</strain>
    </source>
</reference>
<sequence length="39" mass="4423">MFDLYVNPSGLDVLLQRTVVNPRNNDTPLPVFNNARPPQ</sequence>
<organism evidence="1 2">
    <name type="scientific">Corynebacterium durum F0235</name>
    <dbReference type="NCBI Taxonomy" id="1035195"/>
    <lineage>
        <taxon>Bacteria</taxon>
        <taxon>Bacillati</taxon>
        <taxon>Actinomycetota</taxon>
        <taxon>Actinomycetes</taxon>
        <taxon>Mycobacteriales</taxon>
        <taxon>Corynebacteriaceae</taxon>
        <taxon>Corynebacterium</taxon>
    </lineage>
</organism>